<dbReference type="Gene3D" id="3.40.50.1820">
    <property type="entry name" value="alpha/beta hydrolase"/>
    <property type="match status" value="1"/>
</dbReference>
<evidence type="ECO:0008006" key="2">
    <source>
        <dbReference type="Google" id="ProtNLM"/>
    </source>
</evidence>
<dbReference type="EMBL" id="AB538860">
    <property type="protein sequence ID" value="BAJ19077.1"/>
    <property type="molecule type" value="Genomic_DNA"/>
</dbReference>
<sequence>MARIVVVHGIAQQFKGPQTLLASIAPALRDGVTAALGAAAPVLGDDEIACAFYGDVFVRPGTRATAVPAYDEADVEPDYEAELLLEWWLEAARVYPQVLGPDAKSRGVVGYVAARPLTRPLVRRALNALTHAPYFARVTEPLLIFGLKQVRRYFNDPGLRERVQAAVARAIGADTRVLVAHSLGSVAAYELLCNEALREAHPEWQISTLITLGSPLGLRGLIFDRLIPAPHQGDGIWPPGIQRWTNIADAGDIVALVKRLTPRFGPMVKDHEIHNGVEMHSVNRYLTASVTGRAIAEAFPGTSS</sequence>
<protein>
    <recommendedName>
        <fullName evidence="2">Antibiotic ABC transporter ATP-binding protein</fullName>
    </recommendedName>
</protein>
<dbReference type="SUPFAM" id="SSF53474">
    <property type="entry name" value="alpha/beta-Hydrolases"/>
    <property type="match status" value="1"/>
</dbReference>
<evidence type="ECO:0000313" key="1">
    <source>
        <dbReference type="EMBL" id="BAJ19077.1"/>
    </source>
</evidence>
<name>E1CG63_9ACTN</name>
<proteinExistence type="predicted"/>
<organism evidence="1">
    <name type="scientific">Streptomyces sp. SANK 62799</name>
    <dbReference type="NCBI Taxonomy" id="701528"/>
    <lineage>
        <taxon>Bacteria</taxon>
        <taxon>Bacillati</taxon>
        <taxon>Actinomycetota</taxon>
        <taxon>Actinomycetes</taxon>
        <taxon>Kitasatosporales</taxon>
        <taxon>Streptomycetaceae</taxon>
        <taxon>Streptomyces</taxon>
    </lineage>
</organism>
<dbReference type="AlphaFoldDB" id="E1CG63"/>
<dbReference type="InterPro" id="IPR029058">
    <property type="entry name" value="AB_hydrolase_fold"/>
</dbReference>
<reference evidence="1" key="1">
    <citation type="submission" date="2009-12" db="EMBL/GenBank/DDBJ databases">
        <title>An ATP-Independent Strategy for Carboxylic Acid Activation and Amide Bond Formation Revealed upon Characterization of the A-503083 Biosynthetic Gene Cluster.</title>
        <authorList>
            <person name="Funabashi M."/>
            <person name="Nonaka K."/>
            <person name="Hosobuchi M."/>
            <person name="Fujita Y."/>
            <person name="Shibata T."/>
            <person name="Chi X."/>
            <person name="Yang Z."/>
            <person name="Van Lanen S.G."/>
        </authorList>
    </citation>
    <scope>NUCLEOTIDE SEQUENCE</scope>
    <source>
        <strain evidence="1">SANK 62799</strain>
    </source>
</reference>
<accession>E1CG63</accession>